<evidence type="ECO:0000313" key="2">
    <source>
        <dbReference type="EMBL" id="KTD64953.1"/>
    </source>
</evidence>
<dbReference type="PATRIC" id="fig|1122169.6.peg.359"/>
<keyword evidence="3" id="KW-1185">Reference proteome</keyword>
<organism evidence="2 3">
    <name type="scientific">Legionella shakespearei DSM 23087</name>
    <dbReference type="NCBI Taxonomy" id="1122169"/>
    <lineage>
        <taxon>Bacteria</taxon>
        <taxon>Pseudomonadati</taxon>
        <taxon>Pseudomonadota</taxon>
        <taxon>Gammaproteobacteria</taxon>
        <taxon>Legionellales</taxon>
        <taxon>Legionellaceae</taxon>
        <taxon>Legionella</taxon>
    </lineage>
</organism>
<protein>
    <submittedName>
        <fullName evidence="2">Uncharacterized protein</fullName>
    </submittedName>
</protein>
<evidence type="ECO:0000256" key="1">
    <source>
        <dbReference type="SAM" id="SignalP"/>
    </source>
</evidence>
<accession>A0A0W0Z753</accession>
<dbReference type="OrthoDB" id="5193828at2"/>
<proteinExistence type="predicted"/>
<reference evidence="2 3" key="1">
    <citation type="submission" date="2015-11" db="EMBL/GenBank/DDBJ databases">
        <title>Genomic analysis of 38 Legionella species identifies large and diverse effector repertoires.</title>
        <authorList>
            <person name="Burstein D."/>
            <person name="Amaro F."/>
            <person name="Zusman T."/>
            <person name="Lifshitz Z."/>
            <person name="Cohen O."/>
            <person name="Gilbert J.A."/>
            <person name="Pupko T."/>
            <person name="Shuman H.A."/>
            <person name="Segal G."/>
        </authorList>
    </citation>
    <scope>NUCLEOTIDE SEQUENCE [LARGE SCALE GENOMIC DNA]</scope>
    <source>
        <strain evidence="2 3">ATCC 49655</strain>
    </source>
</reference>
<dbReference type="Proteomes" id="UP000054600">
    <property type="component" value="Unassembled WGS sequence"/>
</dbReference>
<name>A0A0W0Z753_9GAMM</name>
<feature type="chain" id="PRO_5006918359" evidence="1">
    <location>
        <begin position="23"/>
        <end position="175"/>
    </location>
</feature>
<dbReference type="AlphaFoldDB" id="A0A0W0Z753"/>
<feature type="signal peptide" evidence="1">
    <location>
        <begin position="1"/>
        <end position="22"/>
    </location>
</feature>
<dbReference type="EMBL" id="LNYW01000016">
    <property type="protein sequence ID" value="KTD64953.1"/>
    <property type="molecule type" value="Genomic_DNA"/>
</dbReference>
<keyword evidence="1" id="KW-0732">Signal</keyword>
<comment type="caution">
    <text evidence="2">The sequence shown here is derived from an EMBL/GenBank/DDBJ whole genome shotgun (WGS) entry which is preliminary data.</text>
</comment>
<sequence length="175" mass="19347">MKSATLVFSFFVTLALSTGLFAADDKNWTLSPEGFGPIQINMTLKEAEQASGLTFNSTKPDPDQAEDESCHYVTLKGLDDVSFMVSDGKIVRVNLSSAAYKTSTGAKIGDTESQVQNLYNNKLQVETHRYDEKGNYLTLIDTAKDRAIRFETDGKVVTLIYGGRNNEVHFVEDCL</sequence>
<evidence type="ECO:0000313" key="3">
    <source>
        <dbReference type="Proteomes" id="UP000054600"/>
    </source>
</evidence>
<dbReference type="RefSeq" id="WP_018575841.1">
    <property type="nucleotide sequence ID" value="NZ_KB892381.1"/>
</dbReference>
<dbReference type="eggNOG" id="ENOG5030YCI">
    <property type="taxonomic scope" value="Bacteria"/>
</dbReference>
<gene>
    <name evidence="2" type="ORF">Lsha_0322</name>
</gene>